<reference evidence="2" key="4">
    <citation type="submission" date="2025-08" db="UniProtKB">
        <authorList>
            <consortium name="Ensembl"/>
        </authorList>
    </citation>
    <scope>IDENTIFICATION</scope>
</reference>
<sequence>MSCVVPLPAPPMFLPISSTPQPERRKAPQRRHSIEKETPTNVRQFLPPSRQSSKSLVPGLSGLLMTLRSCFPGMHTASLLRSYSLEGALLSVMGAVYFMCKRVYGSGWKTTKVCSFASLSGL</sequence>
<evidence type="ECO:0000313" key="3">
    <source>
        <dbReference type="Proteomes" id="UP000314986"/>
    </source>
</evidence>
<dbReference type="InParanoid" id="A0A4W3GEH1"/>
<reference evidence="3" key="1">
    <citation type="journal article" date="2006" name="Science">
        <title>Ancient noncoding elements conserved in the human genome.</title>
        <authorList>
            <person name="Venkatesh B."/>
            <person name="Kirkness E.F."/>
            <person name="Loh Y.H."/>
            <person name="Halpern A.L."/>
            <person name="Lee A.P."/>
            <person name="Johnson J."/>
            <person name="Dandona N."/>
            <person name="Viswanathan L.D."/>
            <person name="Tay A."/>
            <person name="Venter J.C."/>
            <person name="Strausberg R.L."/>
            <person name="Brenner S."/>
        </authorList>
    </citation>
    <scope>NUCLEOTIDE SEQUENCE [LARGE SCALE GENOMIC DNA]</scope>
</reference>
<feature type="compositionally biased region" description="Polar residues" evidence="1">
    <location>
        <begin position="39"/>
        <end position="55"/>
    </location>
</feature>
<reference evidence="3" key="2">
    <citation type="journal article" date="2007" name="PLoS Biol.">
        <title>Survey sequencing and comparative analysis of the elephant shark (Callorhinchus milii) genome.</title>
        <authorList>
            <person name="Venkatesh B."/>
            <person name="Kirkness E.F."/>
            <person name="Loh Y.H."/>
            <person name="Halpern A.L."/>
            <person name="Lee A.P."/>
            <person name="Johnson J."/>
            <person name="Dandona N."/>
            <person name="Viswanathan L.D."/>
            <person name="Tay A."/>
            <person name="Venter J.C."/>
            <person name="Strausberg R.L."/>
            <person name="Brenner S."/>
        </authorList>
    </citation>
    <scope>NUCLEOTIDE SEQUENCE [LARGE SCALE GENOMIC DNA]</scope>
</reference>
<evidence type="ECO:0000313" key="2">
    <source>
        <dbReference type="Ensembl" id="ENSCMIP00000001282.1"/>
    </source>
</evidence>
<reference evidence="2" key="5">
    <citation type="submission" date="2025-09" db="UniProtKB">
        <authorList>
            <consortium name="Ensembl"/>
        </authorList>
    </citation>
    <scope>IDENTIFICATION</scope>
</reference>
<protein>
    <submittedName>
        <fullName evidence="2">Protein spire homolog 1-like</fullName>
    </submittedName>
</protein>
<dbReference type="AlphaFoldDB" id="A0A4W3GEH1"/>
<proteinExistence type="predicted"/>
<feature type="region of interest" description="Disordered" evidence="1">
    <location>
        <begin position="14"/>
        <end position="55"/>
    </location>
</feature>
<keyword evidence="3" id="KW-1185">Reference proteome</keyword>
<name>A0A4W3GEH1_CALMI</name>
<feature type="compositionally biased region" description="Basic and acidic residues" evidence="1">
    <location>
        <begin position="22"/>
        <end position="38"/>
    </location>
</feature>
<organism evidence="2 3">
    <name type="scientific">Callorhinchus milii</name>
    <name type="common">Ghost shark</name>
    <dbReference type="NCBI Taxonomy" id="7868"/>
    <lineage>
        <taxon>Eukaryota</taxon>
        <taxon>Metazoa</taxon>
        <taxon>Chordata</taxon>
        <taxon>Craniata</taxon>
        <taxon>Vertebrata</taxon>
        <taxon>Chondrichthyes</taxon>
        <taxon>Holocephali</taxon>
        <taxon>Chimaeriformes</taxon>
        <taxon>Callorhinchidae</taxon>
        <taxon>Callorhinchus</taxon>
    </lineage>
</organism>
<evidence type="ECO:0000256" key="1">
    <source>
        <dbReference type="SAM" id="MobiDB-lite"/>
    </source>
</evidence>
<dbReference type="STRING" id="7868.ENSCMIP00000001282"/>
<dbReference type="Proteomes" id="UP000314986">
    <property type="component" value="Unassembled WGS sequence"/>
</dbReference>
<dbReference type="Ensembl" id="ENSCMIT00000001345.1">
    <property type="protein sequence ID" value="ENSCMIP00000001282.1"/>
    <property type="gene ID" value="ENSCMIG00000000850.1"/>
</dbReference>
<accession>A0A4W3GEH1</accession>
<reference evidence="3" key="3">
    <citation type="journal article" date="2014" name="Nature">
        <title>Elephant shark genome provides unique insights into gnathostome evolution.</title>
        <authorList>
            <consortium name="International Elephant Shark Genome Sequencing Consortium"/>
            <person name="Venkatesh B."/>
            <person name="Lee A.P."/>
            <person name="Ravi V."/>
            <person name="Maurya A.K."/>
            <person name="Lian M.M."/>
            <person name="Swann J.B."/>
            <person name="Ohta Y."/>
            <person name="Flajnik M.F."/>
            <person name="Sutoh Y."/>
            <person name="Kasahara M."/>
            <person name="Hoon S."/>
            <person name="Gangu V."/>
            <person name="Roy S.W."/>
            <person name="Irimia M."/>
            <person name="Korzh V."/>
            <person name="Kondrychyn I."/>
            <person name="Lim Z.W."/>
            <person name="Tay B.H."/>
            <person name="Tohari S."/>
            <person name="Kong K.W."/>
            <person name="Ho S."/>
            <person name="Lorente-Galdos B."/>
            <person name="Quilez J."/>
            <person name="Marques-Bonet T."/>
            <person name="Raney B.J."/>
            <person name="Ingham P.W."/>
            <person name="Tay A."/>
            <person name="Hillier L.W."/>
            <person name="Minx P."/>
            <person name="Boehm T."/>
            <person name="Wilson R.K."/>
            <person name="Brenner S."/>
            <person name="Warren W.C."/>
        </authorList>
    </citation>
    <scope>NUCLEOTIDE SEQUENCE [LARGE SCALE GENOMIC DNA]</scope>
</reference>